<accession>A0A7J7LJV8</accession>
<reference evidence="4 5" key="1">
    <citation type="journal article" date="2020" name="IScience">
        <title>Genome Sequencing of the Endangered Kingdonia uniflora (Circaeasteraceae, Ranunculales) Reveals Potential Mechanisms of Evolutionary Specialization.</title>
        <authorList>
            <person name="Sun Y."/>
            <person name="Deng T."/>
            <person name="Zhang A."/>
            <person name="Moore M.J."/>
            <person name="Landis J.B."/>
            <person name="Lin N."/>
            <person name="Zhang H."/>
            <person name="Zhang X."/>
            <person name="Huang J."/>
            <person name="Zhang X."/>
            <person name="Sun H."/>
            <person name="Wang H."/>
        </authorList>
    </citation>
    <scope>NUCLEOTIDE SEQUENCE [LARGE SCALE GENOMIC DNA]</scope>
    <source>
        <strain evidence="4">TB1705</strain>
        <tissue evidence="4">Leaf</tissue>
    </source>
</reference>
<evidence type="ECO:0000313" key="5">
    <source>
        <dbReference type="Proteomes" id="UP000541444"/>
    </source>
</evidence>
<dbReference type="InterPro" id="IPR040256">
    <property type="entry name" value="At4g02000-like"/>
</dbReference>
<evidence type="ECO:0000256" key="1">
    <source>
        <dbReference type="ARBA" id="ARBA00009431"/>
    </source>
</evidence>
<dbReference type="SUPFAM" id="SSF53474">
    <property type="entry name" value="alpha/beta-Hydrolases"/>
    <property type="match status" value="1"/>
</dbReference>
<feature type="domain" description="DUF4283" evidence="3">
    <location>
        <begin position="197"/>
        <end position="263"/>
    </location>
</feature>
<comment type="caution">
    <text evidence="4">The sequence shown here is derived from an EMBL/GenBank/DDBJ whole genome shotgun (WGS) entry which is preliminary data.</text>
</comment>
<keyword evidence="5" id="KW-1185">Reference proteome</keyword>
<dbReference type="InterPro" id="IPR025558">
    <property type="entry name" value="DUF4283"/>
</dbReference>
<dbReference type="OrthoDB" id="443318at2759"/>
<dbReference type="PANTHER" id="PTHR31286">
    <property type="entry name" value="GLYCINE-RICH CELL WALL STRUCTURAL PROTEIN 1.8-LIKE"/>
    <property type="match status" value="1"/>
</dbReference>
<dbReference type="EMBL" id="JACGCM010002226">
    <property type="protein sequence ID" value="KAF6142955.1"/>
    <property type="molecule type" value="Genomic_DNA"/>
</dbReference>
<dbReference type="InterPro" id="IPR029058">
    <property type="entry name" value="AB_hydrolase_fold"/>
</dbReference>
<proteinExistence type="inferred from homology"/>
<evidence type="ECO:0000313" key="4">
    <source>
        <dbReference type="EMBL" id="KAF6142955.1"/>
    </source>
</evidence>
<feature type="region of interest" description="Disordered" evidence="2">
    <location>
        <begin position="464"/>
        <end position="488"/>
    </location>
</feature>
<dbReference type="Gene3D" id="3.40.50.1820">
    <property type="entry name" value="alpha/beta hydrolase"/>
    <property type="match status" value="1"/>
</dbReference>
<name>A0A7J7LJV8_9MAGN</name>
<evidence type="ECO:0000256" key="2">
    <source>
        <dbReference type="SAM" id="MobiDB-lite"/>
    </source>
</evidence>
<evidence type="ECO:0000259" key="3">
    <source>
        <dbReference type="Pfam" id="PF14111"/>
    </source>
</evidence>
<organism evidence="4 5">
    <name type="scientific">Kingdonia uniflora</name>
    <dbReference type="NCBI Taxonomy" id="39325"/>
    <lineage>
        <taxon>Eukaryota</taxon>
        <taxon>Viridiplantae</taxon>
        <taxon>Streptophyta</taxon>
        <taxon>Embryophyta</taxon>
        <taxon>Tracheophyta</taxon>
        <taxon>Spermatophyta</taxon>
        <taxon>Magnoliopsida</taxon>
        <taxon>Ranunculales</taxon>
        <taxon>Circaeasteraceae</taxon>
        <taxon>Kingdonia</taxon>
    </lineage>
</organism>
<dbReference type="Pfam" id="PF14111">
    <property type="entry name" value="DUF4283"/>
    <property type="match status" value="1"/>
</dbReference>
<sequence length="611" mass="69235">MGKQTLSTNKGETVTKAFFTEHPQYAKNDFYIPAFAARVHRGNKAKESIHINLKGFAIGNGLTDHAIHYKAYSDYALEMGIIQQSDYKNVNKMHPACELAIKLCDNPTMYLAMLMEWMRNLKVGIPALLEDGMKLLIYTGEYDLIFNCLDPSLDDHITNTEFYDDKQVHDVGHMVPMDQPKAGLEMLKRPSGSPESKFGNVQEYTRTKWKISGKCKLIPLGKGFFIIKLDNKNDKIFIWSHGPWIVEKMPMRLMPWSPFFSVDNHHNTNALIWYKFSGLPSELWSPMIILSLGKTLGTTIQLDQSTINHDYGYHASMLVDIDLSQPIPNHVFIDIEGKMINQEIILHRVPKFYNHCKNVGHCIVECKVIQRAFRGEKNQVSKNIKNTGNMKNKAKVLGDMKLGECSVTKGKRGRSESPKTNSKLLLRDTESTNKFHALSNGLSGEQSINMQRDLGMEEEKGLEDLNVGNSKGNTQNSKEAYSGDQDSPIEEVRKLLNSESWPDLTEEEDQGLLSNQIIRGDPIYNIDPRITRSTTESKNFVKGFRISRYNTMSITNENKDFNTVLRLSEKKGRKPPCRRAVAEFSDVIDAACLTESITTGVTFTWCNGQKG</sequence>
<gene>
    <name evidence="4" type="ORF">GIB67_003911</name>
</gene>
<protein>
    <recommendedName>
        <fullName evidence="3">DUF4283 domain-containing protein</fullName>
    </recommendedName>
</protein>
<dbReference type="Proteomes" id="UP000541444">
    <property type="component" value="Unassembled WGS sequence"/>
</dbReference>
<feature type="compositionally biased region" description="Polar residues" evidence="2">
    <location>
        <begin position="467"/>
        <end position="479"/>
    </location>
</feature>
<dbReference type="Pfam" id="PF00450">
    <property type="entry name" value="Peptidase_S10"/>
    <property type="match status" value="1"/>
</dbReference>
<dbReference type="GO" id="GO:0006508">
    <property type="term" value="P:proteolysis"/>
    <property type="evidence" value="ECO:0007669"/>
    <property type="project" value="InterPro"/>
</dbReference>
<comment type="similarity">
    <text evidence="1">Belongs to the peptidase S10 family.</text>
</comment>
<dbReference type="PANTHER" id="PTHR31286:SF60">
    <property type="entry name" value="PROTEIN, PUTATIVE-RELATED"/>
    <property type="match status" value="1"/>
</dbReference>
<dbReference type="GO" id="GO:0004185">
    <property type="term" value="F:serine-type carboxypeptidase activity"/>
    <property type="evidence" value="ECO:0007669"/>
    <property type="project" value="InterPro"/>
</dbReference>
<dbReference type="AlphaFoldDB" id="A0A7J7LJV8"/>
<dbReference type="InterPro" id="IPR001563">
    <property type="entry name" value="Peptidase_S10"/>
</dbReference>